<keyword evidence="3" id="KW-1185">Reference proteome</keyword>
<dbReference type="AlphaFoldDB" id="A0A2R6WXY1"/>
<feature type="region of interest" description="Disordered" evidence="1">
    <location>
        <begin position="70"/>
        <end position="99"/>
    </location>
</feature>
<evidence type="ECO:0000313" key="2">
    <source>
        <dbReference type="EMBL" id="PTQ38721.1"/>
    </source>
</evidence>
<dbReference type="Gramene" id="Mp3g20120.1">
    <property type="protein sequence ID" value="Mp3g20120.1.cds"/>
    <property type="gene ID" value="Mp3g20120"/>
</dbReference>
<gene>
    <name evidence="2" type="ORF">MARPO_0049s0021</name>
</gene>
<feature type="compositionally biased region" description="Polar residues" evidence="1">
    <location>
        <begin position="146"/>
        <end position="162"/>
    </location>
</feature>
<feature type="compositionally biased region" description="Pro residues" evidence="1">
    <location>
        <begin position="85"/>
        <end position="96"/>
    </location>
</feature>
<evidence type="ECO:0000256" key="1">
    <source>
        <dbReference type="SAM" id="MobiDB-lite"/>
    </source>
</evidence>
<sequence length="256" mass="27842">MPRTLWRHPADDDEALDEGRCETCGSSVNLMLECTELLPLAARTLRAQGEGAIYQQSRLWRGGGRIAELEGEEEAEGRGRGRPGEPAPPRLPPLLPPSLARSPAWPGLASSLRSSSRDAVRAVVVVALIAKPSGTRNFRAERETAPASSVTGPVLSRPSSTDARWTYVRPALRRWANLQSRSSSRSPYGPTDSRYSYPNRASQPASLPACLPASGKIQRANARKNVLSPSGKHRQILDRTGLGSRCRGMCPFMDHL</sequence>
<feature type="region of interest" description="Disordered" evidence="1">
    <location>
        <begin position="179"/>
        <end position="201"/>
    </location>
</feature>
<reference evidence="3" key="1">
    <citation type="journal article" date="2017" name="Cell">
        <title>Insights into land plant evolution garnered from the Marchantia polymorpha genome.</title>
        <authorList>
            <person name="Bowman J.L."/>
            <person name="Kohchi T."/>
            <person name="Yamato K.T."/>
            <person name="Jenkins J."/>
            <person name="Shu S."/>
            <person name="Ishizaki K."/>
            <person name="Yamaoka S."/>
            <person name="Nishihama R."/>
            <person name="Nakamura Y."/>
            <person name="Berger F."/>
            <person name="Adam C."/>
            <person name="Aki S.S."/>
            <person name="Althoff F."/>
            <person name="Araki T."/>
            <person name="Arteaga-Vazquez M.A."/>
            <person name="Balasubrmanian S."/>
            <person name="Barry K."/>
            <person name="Bauer D."/>
            <person name="Boehm C.R."/>
            <person name="Briginshaw L."/>
            <person name="Caballero-Perez J."/>
            <person name="Catarino B."/>
            <person name="Chen F."/>
            <person name="Chiyoda S."/>
            <person name="Chovatia M."/>
            <person name="Davies K.M."/>
            <person name="Delmans M."/>
            <person name="Demura T."/>
            <person name="Dierschke T."/>
            <person name="Dolan L."/>
            <person name="Dorantes-Acosta A.E."/>
            <person name="Eklund D.M."/>
            <person name="Florent S.N."/>
            <person name="Flores-Sandoval E."/>
            <person name="Fujiyama A."/>
            <person name="Fukuzawa H."/>
            <person name="Galik B."/>
            <person name="Grimanelli D."/>
            <person name="Grimwood J."/>
            <person name="Grossniklaus U."/>
            <person name="Hamada T."/>
            <person name="Haseloff J."/>
            <person name="Hetherington A.J."/>
            <person name="Higo A."/>
            <person name="Hirakawa Y."/>
            <person name="Hundley H.N."/>
            <person name="Ikeda Y."/>
            <person name="Inoue K."/>
            <person name="Inoue S.I."/>
            <person name="Ishida S."/>
            <person name="Jia Q."/>
            <person name="Kakita M."/>
            <person name="Kanazawa T."/>
            <person name="Kawai Y."/>
            <person name="Kawashima T."/>
            <person name="Kennedy M."/>
            <person name="Kinose K."/>
            <person name="Kinoshita T."/>
            <person name="Kohara Y."/>
            <person name="Koide E."/>
            <person name="Komatsu K."/>
            <person name="Kopischke S."/>
            <person name="Kubo M."/>
            <person name="Kyozuka J."/>
            <person name="Lagercrantz U."/>
            <person name="Lin S.S."/>
            <person name="Lindquist E."/>
            <person name="Lipzen A.M."/>
            <person name="Lu C.W."/>
            <person name="De Luna E."/>
            <person name="Martienssen R.A."/>
            <person name="Minamino N."/>
            <person name="Mizutani M."/>
            <person name="Mizutani M."/>
            <person name="Mochizuki N."/>
            <person name="Monte I."/>
            <person name="Mosher R."/>
            <person name="Nagasaki H."/>
            <person name="Nakagami H."/>
            <person name="Naramoto S."/>
            <person name="Nishitani K."/>
            <person name="Ohtani M."/>
            <person name="Okamoto T."/>
            <person name="Okumura M."/>
            <person name="Phillips J."/>
            <person name="Pollak B."/>
            <person name="Reinders A."/>
            <person name="Rovekamp M."/>
            <person name="Sano R."/>
            <person name="Sawa S."/>
            <person name="Schmid M.W."/>
            <person name="Shirakawa M."/>
            <person name="Solano R."/>
            <person name="Spunde A."/>
            <person name="Suetsugu N."/>
            <person name="Sugano S."/>
            <person name="Sugiyama A."/>
            <person name="Sun R."/>
            <person name="Suzuki Y."/>
            <person name="Takenaka M."/>
            <person name="Takezawa D."/>
            <person name="Tomogane H."/>
            <person name="Tsuzuki M."/>
            <person name="Ueda T."/>
            <person name="Umeda M."/>
            <person name="Ward J.M."/>
            <person name="Watanabe Y."/>
            <person name="Yazaki K."/>
            <person name="Yokoyama R."/>
            <person name="Yoshitake Y."/>
            <person name="Yotsui I."/>
            <person name="Zachgo S."/>
            <person name="Schmutz J."/>
        </authorList>
    </citation>
    <scope>NUCLEOTIDE SEQUENCE [LARGE SCALE GENOMIC DNA]</scope>
    <source>
        <strain evidence="3">Tak-1</strain>
    </source>
</reference>
<evidence type="ECO:0000313" key="3">
    <source>
        <dbReference type="Proteomes" id="UP000244005"/>
    </source>
</evidence>
<organism evidence="2 3">
    <name type="scientific">Marchantia polymorpha</name>
    <name type="common">Common liverwort</name>
    <name type="synonym">Marchantia aquatica</name>
    <dbReference type="NCBI Taxonomy" id="3197"/>
    <lineage>
        <taxon>Eukaryota</taxon>
        <taxon>Viridiplantae</taxon>
        <taxon>Streptophyta</taxon>
        <taxon>Embryophyta</taxon>
        <taxon>Marchantiophyta</taxon>
        <taxon>Marchantiopsida</taxon>
        <taxon>Marchantiidae</taxon>
        <taxon>Marchantiales</taxon>
        <taxon>Marchantiaceae</taxon>
        <taxon>Marchantia</taxon>
    </lineage>
</organism>
<name>A0A2R6WXY1_MARPO</name>
<accession>A0A2R6WXY1</accession>
<dbReference type="Proteomes" id="UP000244005">
    <property type="component" value="Unassembled WGS sequence"/>
</dbReference>
<protein>
    <submittedName>
        <fullName evidence="2">Uncharacterized protein</fullName>
    </submittedName>
</protein>
<dbReference type="EMBL" id="KZ772721">
    <property type="protein sequence ID" value="PTQ38721.1"/>
    <property type="molecule type" value="Genomic_DNA"/>
</dbReference>
<feature type="region of interest" description="Disordered" evidence="1">
    <location>
        <begin position="139"/>
        <end position="162"/>
    </location>
</feature>
<proteinExistence type="predicted"/>